<reference evidence="2 3" key="1">
    <citation type="submission" date="2024-04" db="EMBL/GenBank/DDBJ databases">
        <title>Phyllosticta paracitricarpa is synonymous to the EU quarantine fungus P. citricarpa based on phylogenomic analyses.</title>
        <authorList>
            <consortium name="Lawrence Berkeley National Laboratory"/>
            <person name="Van Ingen-Buijs V.A."/>
            <person name="Van Westerhoven A.C."/>
            <person name="Haridas S."/>
            <person name="Skiadas P."/>
            <person name="Martin F."/>
            <person name="Groenewald J.Z."/>
            <person name="Crous P.W."/>
            <person name="Seidl M.F."/>
        </authorList>
    </citation>
    <scope>NUCLEOTIDE SEQUENCE [LARGE SCALE GENOMIC DNA]</scope>
    <source>
        <strain evidence="2 3">CBS 123374</strain>
    </source>
</reference>
<evidence type="ECO:0000313" key="3">
    <source>
        <dbReference type="Proteomes" id="UP001492380"/>
    </source>
</evidence>
<gene>
    <name evidence="2" type="ORF">HDK90DRAFT_187432</name>
</gene>
<evidence type="ECO:0000313" key="2">
    <source>
        <dbReference type="EMBL" id="KAK8240542.1"/>
    </source>
</evidence>
<feature type="transmembrane region" description="Helical" evidence="1">
    <location>
        <begin position="49"/>
        <end position="75"/>
    </location>
</feature>
<keyword evidence="1" id="KW-0812">Transmembrane</keyword>
<keyword evidence="1" id="KW-1133">Transmembrane helix</keyword>
<protein>
    <submittedName>
        <fullName evidence="2">Uncharacterized protein</fullName>
    </submittedName>
</protein>
<dbReference type="EMBL" id="JBBWRZ010000003">
    <property type="protein sequence ID" value="KAK8240542.1"/>
    <property type="molecule type" value="Genomic_DNA"/>
</dbReference>
<keyword evidence="3" id="KW-1185">Reference proteome</keyword>
<keyword evidence="1" id="KW-0472">Membrane</keyword>
<name>A0ABR1YXP8_9PEZI</name>
<organism evidence="2 3">
    <name type="scientific">Phyllosticta capitalensis</name>
    <dbReference type="NCBI Taxonomy" id="121624"/>
    <lineage>
        <taxon>Eukaryota</taxon>
        <taxon>Fungi</taxon>
        <taxon>Dikarya</taxon>
        <taxon>Ascomycota</taxon>
        <taxon>Pezizomycotina</taxon>
        <taxon>Dothideomycetes</taxon>
        <taxon>Dothideomycetes incertae sedis</taxon>
        <taxon>Botryosphaeriales</taxon>
        <taxon>Phyllostictaceae</taxon>
        <taxon>Phyllosticta</taxon>
    </lineage>
</organism>
<dbReference type="Proteomes" id="UP001492380">
    <property type="component" value="Unassembled WGS sequence"/>
</dbReference>
<proteinExistence type="predicted"/>
<accession>A0ABR1YXP8</accession>
<sequence length="268" mass="30728">MKRAGGRCQLALLCCYLCYLHTGTAKLLIWLRFGWMHHHLLRYIFRKRSFVAIVPVVTSASFASSVLSFALDLLVQSLHHLLLNERVCTSLASTHVFVLCVSSRVIKQAARALSSEARIQRGRKHDRLEERNWLWPKNNPGDIGERDVFRSSKRRSSLHRAHPIYLYSSTTRRNEKVFNDTTFVPSVEKETSAIVSREYRVISQPTDVNAMQAPTTATREIQSSNSSGWSTEELRWEVNSSVARLQALLKTRRGPSIRRNAEEALCRY</sequence>
<comment type="caution">
    <text evidence="2">The sequence shown here is derived from an EMBL/GenBank/DDBJ whole genome shotgun (WGS) entry which is preliminary data.</text>
</comment>
<evidence type="ECO:0000256" key="1">
    <source>
        <dbReference type="SAM" id="Phobius"/>
    </source>
</evidence>